<keyword evidence="2" id="KW-0812">Transmembrane</keyword>
<comment type="caution">
    <text evidence="3">The sequence shown here is derived from an EMBL/GenBank/DDBJ whole genome shotgun (WGS) entry which is preliminary data.</text>
</comment>
<evidence type="ECO:0000313" key="4">
    <source>
        <dbReference type="Proteomes" id="UP000481621"/>
    </source>
</evidence>
<dbReference type="PANTHER" id="PTHR40027">
    <property type="entry name" value="CELL DIVISION PROTEIN DIVIC"/>
    <property type="match status" value="1"/>
</dbReference>
<keyword evidence="4" id="KW-1185">Reference proteome</keyword>
<keyword evidence="1" id="KW-0175">Coiled coil</keyword>
<proteinExistence type="predicted"/>
<protein>
    <submittedName>
        <fullName evidence="3">Septum formation initiator family protein</fullName>
    </submittedName>
</protein>
<evidence type="ECO:0000313" key="3">
    <source>
        <dbReference type="EMBL" id="NEX79965.1"/>
    </source>
</evidence>
<sequence length="130" mass="15393">MGAERKSNVSKIQTSYVQQKEYAEIASARKKKLLARRLSVFLVFACIISYFMISSYLSQTKTLEAQLTQKKKLENELKELKKEQDLLKEEIIKLNDDEYIAKLARKEYFFSDENEIIFNIPEEKKEKKEK</sequence>
<accession>A0A6B3TSF6</accession>
<keyword evidence="2" id="KW-1133">Transmembrane helix</keyword>
<feature type="coiled-coil region" evidence="1">
    <location>
        <begin position="63"/>
        <end position="97"/>
    </location>
</feature>
<evidence type="ECO:0000256" key="2">
    <source>
        <dbReference type="SAM" id="Phobius"/>
    </source>
</evidence>
<dbReference type="RefSeq" id="WP_163252451.1">
    <property type="nucleotide sequence ID" value="NZ_JAAIUV010000026.1"/>
</dbReference>
<feature type="transmembrane region" description="Helical" evidence="2">
    <location>
        <begin position="38"/>
        <end position="57"/>
    </location>
</feature>
<dbReference type="GO" id="GO:0051301">
    <property type="term" value="P:cell division"/>
    <property type="evidence" value="ECO:0007669"/>
    <property type="project" value="InterPro"/>
</dbReference>
<dbReference type="AlphaFoldDB" id="A0A6B3TSF6"/>
<keyword evidence="2" id="KW-0472">Membrane</keyword>
<dbReference type="Pfam" id="PF04977">
    <property type="entry name" value="DivIC"/>
    <property type="match status" value="1"/>
</dbReference>
<dbReference type="InterPro" id="IPR039076">
    <property type="entry name" value="DivIC"/>
</dbReference>
<organism evidence="3 4">
    <name type="scientific">Neobacillus thermocopriae</name>
    <dbReference type="NCBI Taxonomy" id="1215031"/>
    <lineage>
        <taxon>Bacteria</taxon>
        <taxon>Bacillati</taxon>
        <taxon>Bacillota</taxon>
        <taxon>Bacilli</taxon>
        <taxon>Bacillales</taxon>
        <taxon>Bacillaceae</taxon>
        <taxon>Neobacillus</taxon>
    </lineage>
</organism>
<dbReference type="Proteomes" id="UP000481621">
    <property type="component" value="Unassembled WGS sequence"/>
</dbReference>
<dbReference type="InterPro" id="IPR007060">
    <property type="entry name" value="FtsL/DivIC"/>
</dbReference>
<gene>
    <name evidence="3" type="ORF">G4Z05_13970</name>
</gene>
<dbReference type="PANTHER" id="PTHR40027:SF1">
    <property type="entry name" value="CELL DIVISION PROTEIN DIVIC"/>
    <property type="match status" value="1"/>
</dbReference>
<dbReference type="EMBL" id="JAAIUV010000026">
    <property type="protein sequence ID" value="NEX79965.1"/>
    <property type="molecule type" value="Genomic_DNA"/>
</dbReference>
<name>A0A6B3TSF6_9BACI</name>
<reference evidence="3" key="1">
    <citation type="submission" date="2020-02" db="EMBL/GenBank/DDBJ databases">
        <title>Bacillus sedimentmangrovi sp. nov., isolated from sediment of the mangrove ecosystem.</title>
        <authorList>
            <person name="Liu G."/>
        </authorList>
    </citation>
    <scope>NUCLEOTIDE SEQUENCE [LARGE SCALE GENOMIC DNA]</scope>
    <source>
        <strain evidence="3">SgZ-7</strain>
    </source>
</reference>
<evidence type="ECO:0000256" key="1">
    <source>
        <dbReference type="SAM" id="Coils"/>
    </source>
</evidence>